<dbReference type="PATRIC" id="fig|1423796.3.peg.1738"/>
<keyword evidence="1" id="KW-1133">Transmembrane helix</keyword>
<keyword evidence="1" id="KW-0812">Transmembrane</keyword>
<dbReference type="RefSeq" id="WP_235807283.1">
    <property type="nucleotide sequence ID" value="NZ_AYYI01000005.1"/>
</dbReference>
<dbReference type="EMBL" id="AYYI01000005">
    <property type="protein sequence ID" value="KRM99878.1"/>
    <property type="molecule type" value="Genomic_DNA"/>
</dbReference>
<comment type="caution">
    <text evidence="3">The sequence shown here is derived from an EMBL/GenBank/DDBJ whole genome shotgun (WGS) entry which is preliminary data.</text>
</comment>
<dbReference type="PANTHER" id="PTHR37806">
    <property type="entry name" value="LMO0724 PROTEIN"/>
    <property type="match status" value="1"/>
</dbReference>
<protein>
    <recommendedName>
        <fullName evidence="2">Peptidase C39-like domain-containing protein</fullName>
    </recommendedName>
</protein>
<keyword evidence="1" id="KW-0472">Membrane</keyword>
<dbReference type="STRING" id="1423796.FC24_GL001710"/>
<dbReference type="InterPro" id="IPR039564">
    <property type="entry name" value="Peptidase_C39-like"/>
</dbReference>
<organism evidence="3 4">
    <name type="scientific">Loigolactobacillus rennini DSM 20253</name>
    <dbReference type="NCBI Taxonomy" id="1423796"/>
    <lineage>
        <taxon>Bacteria</taxon>
        <taxon>Bacillati</taxon>
        <taxon>Bacillota</taxon>
        <taxon>Bacilli</taxon>
        <taxon>Lactobacillales</taxon>
        <taxon>Lactobacillaceae</taxon>
        <taxon>Loigolactobacillus</taxon>
    </lineage>
</organism>
<feature type="transmembrane region" description="Helical" evidence="1">
    <location>
        <begin position="12"/>
        <end position="30"/>
    </location>
</feature>
<dbReference type="Gene3D" id="3.90.70.10">
    <property type="entry name" value="Cysteine proteinases"/>
    <property type="match status" value="1"/>
</dbReference>
<sequence>MKLRGLIRRGFWGLALLIAVFMGALLFVGWHDVPAKTSAAVAFQNGWAKLAKKPPEAIQLQVAPKSQRPTLPTGCEITDVAMLLQFRGQPQTLTQIAQEIPYADNPEDGFWGNPFNDTGYTMYPPAWRDYFTKHLGSFTDLSQRSPQAFRQQLAAGKPVVCWVVMHGFSAHAILLTGFTGDTFIYNDPYTGQSQQRISTQRLWRLAASQHHRAMTY</sequence>
<feature type="domain" description="Peptidase C39-like" evidence="2">
    <location>
        <begin position="60"/>
        <end position="189"/>
    </location>
</feature>
<keyword evidence="4" id="KW-1185">Reference proteome</keyword>
<dbReference type="PANTHER" id="PTHR37806:SF1">
    <property type="entry name" value="PEPTIDASE C39-LIKE DOMAIN-CONTAINING PROTEIN"/>
    <property type="match status" value="1"/>
</dbReference>
<dbReference type="Pfam" id="PF13529">
    <property type="entry name" value="Peptidase_C39_2"/>
    <property type="match status" value="1"/>
</dbReference>
<dbReference type="AlphaFoldDB" id="A0A0R2DGN9"/>
<reference evidence="3 4" key="1">
    <citation type="journal article" date="2015" name="Genome Announc.">
        <title>Expanding the biotechnology potential of lactobacilli through comparative genomics of 213 strains and associated genera.</title>
        <authorList>
            <person name="Sun Z."/>
            <person name="Harris H.M."/>
            <person name="McCann A."/>
            <person name="Guo C."/>
            <person name="Argimon S."/>
            <person name="Zhang W."/>
            <person name="Yang X."/>
            <person name="Jeffery I.B."/>
            <person name="Cooney J.C."/>
            <person name="Kagawa T.F."/>
            <person name="Liu W."/>
            <person name="Song Y."/>
            <person name="Salvetti E."/>
            <person name="Wrobel A."/>
            <person name="Rasinkangas P."/>
            <person name="Parkhill J."/>
            <person name="Rea M.C."/>
            <person name="O'Sullivan O."/>
            <person name="Ritari J."/>
            <person name="Douillard F.P."/>
            <person name="Paul Ross R."/>
            <person name="Yang R."/>
            <person name="Briner A.E."/>
            <person name="Felis G.E."/>
            <person name="de Vos W.M."/>
            <person name="Barrangou R."/>
            <person name="Klaenhammer T.R."/>
            <person name="Caufield P.W."/>
            <person name="Cui Y."/>
            <person name="Zhang H."/>
            <person name="O'Toole P.W."/>
        </authorList>
    </citation>
    <scope>NUCLEOTIDE SEQUENCE [LARGE SCALE GENOMIC DNA]</scope>
    <source>
        <strain evidence="3 4">DSM 20253</strain>
    </source>
</reference>
<evidence type="ECO:0000313" key="3">
    <source>
        <dbReference type="EMBL" id="KRM99878.1"/>
    </source>
</evidence>
<name>A0A0R2DGN9_9LACO</name>
<dbReference type="Proteomes" id="UP000051638">
    <property type="component" value="Unassembled WGS sequence"/>
</dbReference>
<evidence type="ECO:0000313" key="4">
    <source>
        <dbReference type="Proteomes" id="UP000051638"/>
    </source>
</evidence>
<evidence type="ECO:0000259" key="2">
    <source>
        <dbReference type="Pfam" id="PF13529"/>
    </source>
</evidence>
<gene>
    <name evidence="3" type="ORF">FC24_GL001710</name>
</gene>
<proteinExistence type="predicted"/>
<evidence type="ECO:0000256" key="1">
    <source>
        <dbReference type="SAM" id="Phobius"/>
    </source>
</evidence>
<accession>A0A0R2DGN9</accession>